<dbReference type="EMBL" id="AKHW03003682">
    <property type="protein sequence ID" value="KYO33477.1"/>
    <property type="molecule type" value="Genomic_DNA"/>
</dbReference>
<dbReference type="AlphaFoldDB" id="A0A151N9P7"/>
<protein>
    <submittedName>
        <fullName evidence="1">Uncharacterized protein</fullName>
    </submittedName>
</protein>
<reference evidence="1 2" key="1">
    <citation type="journal article" date="2012" name="Genome Biol.">
        <title>Sequencing three crocodilian genomes to illuminate the evolution of archosaurs and amniotes.</title>
        <authorList>
            <person name="St John J.A."/>
            <person name="Braun E.L."/>
            <person name="Isberg S.R."/>
            <person name="Miles L.G."/>
            <person name="Chong A.Y."/>
            <person name="Gongora J."/>
            <person name="Dalzell P."/>
            <person name="Moran C."/>
            <person name="Bed'hom B."/>
            <person name="Abzhanov A."/>
            <person name="Burgess S.C."/>
            <person name="Cooksey A.M."/>
            <person name="Castoe T.A."/>
            <person name="Crawford N.G."/>
            <person name="Densmore L.D."/>
            <person name="Drew J.C."/>
            <person name="Edwards S.V."/>
            <person name="Faircloth B.C."/>
            <person name="Fujita M.K."/>
            <person name="Greenwold M.J."/>
            <person name="Hoffmann F.G."/>
            <person name="Howard J.M."/>
            <person name="Iguchi T."/>
            <person name="Janes D.E."/>
            <person name="Khan S.Y."/>
            <person name="Kohno S."/>
            <person name="de Koning A.J."/>
            <person name="Lance S.L."/>
            <person name="McCarthy F.M."/>
            <person name="McCormack J.E."/>
            <person name="Merchant M.E."/>
            <person name="Peterson D.G."/>
            <person name="Pollock D.D."/>
            <person name="Pourmand N."/>
            <person name="Raney B.J."/>
            <person name="Roessler K.A."/>
            <person name="Sanford J.R."/>
            <person name="Sawyer R.H."/>
            <person name="Schmidt C.J."/>
            <person name="Triplett E.W."/>
            <person name="Tuberville T.D."/>
            <person name="Venegas-Anaya M."/>
            <person name="Howard J.T."/>
            <person name="Jarvis E.D."/>
            <person name="Guillette L.J.Jr."/>
            <person name="Glenn T.C."/>
            <person name="Green R.E."/>
            <person name="Ray D.A."/>
        </authorList>
    </citation>
    <scope>NUCLEOTIDE SEQUENCE [LARGE SCALE GENOMIC DNA]</scope>
    <source>
        <strain evidence="1">KSC_2009_1</strain>
    </source>
</reference>
<proteinExistence type="predicted"/>
<name>A0A151N9P7_ALLMI</name>
<evidence type="ECO:0000313" key="2">
    <source>
        <dbReference type="Proteomes" id="UP000050525"/>
    </source>
</evidence>
<keyword evidence="2" id="KW-1185">Reference proteome</keyword>
<dbReference type="Proteomes" id="UP000050525">
    <property type="component" value="Unassembled WGS sequence"/>
</dbReference>
<gene>
    <name evidence="1" type="ORF">Y1Q_0008673</name>
</gene>
<evidence type="ECO:0000313" key="1">
    <source>
        <dbReference type="EMBL" id="KYO33477.1"/>
    </source>
</evidence>
<accession>A0A151N9P7</accession>
<sequence length="66" mass="7293">MFVLKDLDLSSEELLLEEEASANCNSNPCQQFLEQQVIPEMLHNCTFLGDPSALPSSSMPTPRQPA</sequence>
<organism evidence="1 2">
    <name type="scientific">Alligator mississippiensis</name>
    <name type="common">American alligator</name>
    <dbReference type="NCBI Taxonomy" id="8496"/>
    <lineage>
        <taxon>Eukaryota</taxon>
        <taxon>Metazoa</taxon>
        <taxon>Chordata</taxon>
        <taxon>Craniata</taxon>
        <taxon>Vertebrata</taxon>
        <taxon>Euteleostomi</taxon>
        <taxon>Archelosauria</taxon>
        <taxon>Archosauria</taxon>
        <taxon>Crocodylia</taxon>
        <taxon>Alligatoridae</taxon>
        <taxon>Alligatorinae</taxon>
        <taxon>Alligator</taxon>
    </lineage>
</organism>
<comment type="caution">
    <text evidence="1">The sequence shown here is derived from an EMBL/GenBank/DDBJ whole genome shotgun (WGS) entry which is preliminary data.</text>
</comment>